<accession>A0ABN1VVG9</accession>
<dbReference type="SUPFAM" id="SSF53474">
    <property type="entry name" value="alpha/beta-Hydrolases"/>
    <property type="match status" value="1"/>
</dbReference>
<evidence type="ECO:0000259" key="1">
    <source>
        <dbReference type="Pfam" id="PF12146"/>
    </source>
</evidence>
<proteinExistence type="predicted"/>
<sequence>MRAVRRATMTLDHPYEEGTRGMPVLAGAEPFQHTGTSGTGVLLCHGFTGTPASMRPWGEHLAAEGHTVRGPRLPGHGTTWRECNRTTWRDWYGCVEREALELSRRCDAVFVFGLSMGGTLTLRLAQQLGDALAGIALVNPSVLTSRPAARFLPVVSHLVPSIPAISGDIAKPGVTELSYDRTPLRAAHSLSRLWRSVRRDLPLVTQPVLLAHSTVDHVVEPVNSRVVLDGIGTDPARVTEVVLHDSFHVATLDNDAPLVFERSSEFVRAVRQVGSK</sequence>
<dbReference type="EMBL" id="BAAALN010000001">
    <property type="protein sequence ID" value="GAA1224720.1"/>
    <property type="molecule type" value="Genomic_DNA"/>
</dbReference>
<protein>
    <submittedName>
        <fullName evidence="2">Alpha/beta fold hydrolase</fullName>
    </submittedName>
</protein>
<dbReference type="GO" id="GO:0016787">
    <property type="term" value="F:hydrolase activity"/>
    <property type="evidence" value="ECO:0007669"/>
    <property type="project" value="UniProtKB-KW"/>
</dbReference>
<dbReference type="InterPro" id="IPR029058">
    <property type="entry name" value="AB_hydrolase_fold"/>
</dbReference>
<reference evidence="2 3" key="1">
    <citation type="journal article" date="2019" name="Int. J. Syst. Evol. Microbiol.">
        <title>The Global Catalogue of Microorganisms (GCM) 10K type strain sequencing project: providing services to taxonomists for standard genome sequencing and annotation.</title>
        <authorList>
            <consortium name="The Broad Institute Genomics Platform"/>
            <consortium name="The Broad Institute Genome Sequencing Center for Infectious Disease"/>
            <person name="Wu L."/>
            <person name="Ma J."/>
        </authorList>
    </citation>
    <scope>NUCLEOTIDE SEQUENCE [LARGE SCALE GENOMIC DNA]</scope>
    <source>
        <strain evidence="2 3">JCM 13023</strain>
    </source>
</reference>
<name>A0ABN1VVG9_9PSEU</name>
<comment type="caution">
    <text evidence="2">The sequence shown here is derived from an EMBL/GenBank/DDBJ whole genome shotgun (WGS) entry which is preliminary data.</text>
</comment>
<organism evidence="2 3">
    <name type="scientific">Prauserella halophila</name>
    <dbReference type="NCBI Taxonomy" id="185641"/>
    <lineage>
        <taxon>Bacteria</taxon>
        <taxon>Bacillati</taxon>
        <taxon>Actinomycetota</taxon>
        <taxon>Actinomycetes</taxon>
        <taxon>Pseudonocardiales</taxon>
        <taxon>Pseudonocardiaceae</taxon>
        <taxon>Prauserella</taxon>
    </lineage>
</organism>
<dbReference type="Gene3D" id="3.40.50.1820">
    <property type="entry name" value="alpha/beta hydrolase"/>
    <property type="match status" value="1"/>
</dbReference>
<feature type="domain" description="Serine aminopeptidase S33" evidence="1">
    <location>
        <begin position="41"/>
        <end position="248"/>
    </location>
</feature>
<gene>
    <name evidence="2" type="ORF">GCM10009676_02970</name>
</gene>
<keyword evidence="2" id="KW-0378">Hydrolase</keyword>
<dbReference type="InterPro" id="IPR022742">
    <property type="entry name" value="Hydrolase_4"/>
</dbReference>
<keyword evidence="3" id="KW-1185">Reference proteome</keyword>
<dbReference type="PANTHER" id="PTHR11614">
    <property type="entry name" value="PHOSPHOLIPASE-RELATED"/>
    <property type="match status" value="1"/>
</dbReference>
<dbReference type="InterPro" id="IPR051044">
    <property type="entry name" value="MAG_DAG_Lipase"/>
</dbReference>
<dbReference type="Proteomes" id="UP001500653">
    <property type="component" value="Unassembled WGS sequence"/>
</dbReference>
<evidence type="ECO:0000313" key="2">
    <source>
        <dbReference type="EMBL" id="GAA1224720.1"/>
    </source>
</evidence>
<dbReference type="Pfam" id="PF12146">
    <property type="entry name" value="Hydrolase_4"/>
    <property type="match status" value="1"/>
</dbReference>
<evidence type="ECO:0000313" key="3">
    <source>
        <dbReference type="Proteomes" id="UP001500653"/>
    </source>
</evidence>
<dbReference type="PIRSF" id="PIRSF017388">
    <property type="entry name" value="Esterase_lipase"/>
    <property type="match status" value="1"/>
</dbReference>
<dbReference type="InterPro" id="IPR012354">
    <property type="entry name" value="Esterase_lipase"/>
</dbReference>